<dbReference type="RefSeq" id="XP_024578799.1">
    <property type="nucleotide sequence ID" value="XM_024728309.1"/>
</dbReference>
<reference evidence="3" key="1">
    <citation type="submission" date="2014-09" db="EMBL/GenBank/DDBJ databases">
        <authorList>
            <person name="Sharma Rahul"/>
            <person name="Thines Marco"/>
        </authorList>
    </citation>
    <scope>NUCLEOTIDE SEQUENCE [LARGE SCALE GENOMIC DNA]</scope>
</reference>
<dbReference type="EMBL" id="CCYD01000645">
    <property type="protein sequence ID" value="CEG42430.1"/>
    <property type="molecule type" value="Genomic_DNA"/>
</dbReference>
<name>A0A0P1AN76_PLAHL</name>
<dbReference type="AlphaFoldDB" id="A0A0P1AN76"/>
<proteinExistence type="predicted"/>
<evidence type="ECO:0000313" key="3">
    <source>
        <dbReference type="Proteomes" id="UP000054928"/>
    </source>
</evidence>
<dbReference type="Proteomes" id="UP000054928">
    <property type="component" value="Unassembled WGS sequence"/>
</dbReference>
<sequence>MNPDEGTDDDVDMNSCDNDPTSDGKEITPYRRVRDPATHDGIVFYPETKRLHRTRDRRIQDGQ</sequence>
<feature type="compositionally biased region" description="Acidic residues" evidence="1">
    <location>
        <begin position="1"/>
        <end position="12"/>
    </location>
</feature>
<evidence type="ECO:0000256" key="1">
    <source>
        <dbReference type="SAM" id="MobiDB-lite"/>
    </source>
</evidence>
<organism evidence="2 3">
    <name type="scientific">Plasmopara halstedii</name>
    <name type="common">Downy mildew of sunflower</name>
    <dbReference type="NCBI Taxonomy" id="4781"/>
    <lineage>
        <taxon>Eukaryota</taxon>
        <taxon>Sar</taxon>
        <taxon>Stramenopiles</taxon>
        <taxon>Oomycota</taxon>
        <taxon>Peronosporomycetes</taxon>
        <taxon>Peronosporales</taxon>
        <taxon>Peronosporaceae</taxon>
        <taxon>Plasmopara</taxon>
    </lineage>
</organism>
<evidence type="ECO:0000313" key="2">
    <source>
        <dbReference type="EMBL" id="CEG42430.1"/>
    </source>
</evidence>
<keyword evidence="3" id="KW-1185">Reference proteome</keyword>
<feature type="compositionally biased region" description="Basic and acidic residues" evidence="1">
    <location>
        <begin position="22"/>
        <end position="38"/>
    </location>
</feature>
<feature type="region of interest" description="Disordered" evidence="1">
    <location>
        <begin position="1"/>
        <end position="63"/>
    </location>
</feature>
<protein>
    <submittedName>
        <fullName evidence="2">Uncharacterized protein</fullName>
    </submittedName>
</protein>
<dbReference type="GeneID" id="36407763"/>
<accession>A0A0P1AN76</accession>